<name>Q4UG53_THEAN</name>
<dbReference type="VEuPathDB" id="PiroplasmaDB:TA20040"/>
<organism evidence="2 3">
    <name type="scientific">Theileria annulata</name>
    <dbReference type="NCBI Taxonomy" id="5874"/>
    <lineage>
        <taxon>Eukaryota</taxon>
        <taxon>Sar</taxon>
        <taxon>Alveolata</taxon>
        <taxon>Apicomplexa</taxon>
        <taxon>Aconoidasida</taxon>
        <taxon>Piroplasmida</taxon>
        <taxon>Theileriidae</taxon>
        <taxon>Theileria</taxon>
    </lineage>
</organism>
<dbReference type="InParanoid" id="Q4UG53"/>
<keyword evidence="1" id="KW-0472">Membrane</keyword>
<evidence type="ECO:0000313" key="2">
    <source>
        <dbReference type="EMBL" id="CAI73936.1"/>
    </source>
</evidence>
<reference evidence="2 3" key="1">
    <citation type="journal article" date="2005" name="Science">
        <title>Genome of the host-cell transforming parasite Theileria annulata compared with T. parva.</title>
        <authorList>
            <person name="Pain A."/>
            <person name="Renauld H."/>
            <person name="Berriman M."/>
            <person name="Murphy L."/>
            <person name="Yeats C.A."/>
            <person name="Weir W."/>
            <person name="Kerhornou A."/>
            <person name="Aslett M."/>
            <person name="Bishop R."/>
            <person name="Bouchier C."/>
            <person name="Cochet M."/>
            <person name="Coulson R.M.R."/>
            <person name="Cronin A."/>
            <person name="de Villiers E.P."/>
            <person name="Fraser A."/>
            <person name="Fosker N."/>
            <person name="Gardner M."/>
            <person name="Goble A."/>
            <person name="Griffiths-Jones S."/>
            <person name="Harris D.E."/>
            <person name="Katzer F."/>
            <person name="Larke N."/>
            <person name="Lord A."/>
            <person name="Maser P."/>
            <person name="McKellar S."/>
            <person name="Mooney P."/>
            <person name="Morton F."/>
            <person name="Nene V."/>
            <person name="O'Neil S."/>
            <person name="Price C."/>
            <person name="Quail M.A."/>
            <person name="Rabbinowitsch E."/>
            <person name="Rawlings N.D."/>
            <person name="Rutter S."/>
            <person name="Saunders D."/>
            <person name="Seeger K."/>
            <person name="Shah T."/>
            <person name="Squares R."/>
            <person name="Squares S."/>
            <person name="Tivey A."/>
            <person name="Walker A.R."/>
            <person name="Woodward J."/>
            <person name="Dobbelaere D.A.E."/>
            <person name="Langsley G."/>
            <person name="Rajandream M.A."/>
            <person name="McKeever D."/>
            <person name="Shiels B."/>
            <person name="Tait A."/>
            <person name="Barrell B.G."/>
            <person name="Hall N."/>
        </authorList>
    </citation>
    <scope>NUCLEOTIDE SEQUENCE [LARGE SCALE GENOMIC DNA]</scope>
    <source>
        <strain evidence="3">Ankara</strain>
    </source>
</reference>
<evidence type="ECO:0000256" key="1">
    <source>
        <dbReference type="SAM" id="Phobius"/>
    </source>
</evidence>
<dbReference type="EMBL" id="CR940347">
    <property type="protein sequence ID" value="CAI73936.1"/>
    <property type="molecule type" value="Genomic_DNA"/>
</dbReference>
<sequence length="143" mass="15943">MKRRSFTNEFSFRGVTLTWSVSVLLSLSHLITSFKLTNLPCERYLVVFNATCAATLLLFGSLVSVAVSLRIPATSQILQKVGFEHIKQNHIVDLLCVFGVISFASLASFKPLEGFFKAISASRCKDLKSFYYYSTVALNCLDL</sequence>
<gene>
    <name evidence="2" type="ORF">TA20040</name>
</gene>
<dbReference type="eggNOG" id="ENOG502QXRF">
    <property type="taxonomic scope" value="Eukaryota"/>
</dbReference>
<proteinExistence type="predicted"/>
<accession>Q4UG53</accession>
<dbReference type="OrthoDB" id="10362744at2759"/>
<dbReference type="RefSeq" id="XP_954613.1">
    <property type="nucleotide sequence ID" value="XM_949520.1"/>
</dbReference>
<dbReference type="KEGG" id="tan:TA20040"/>
<dbReference type="AlphaFoldDB" id="Q4UG53"/>
<feature type="transmembrane region" description="Helical" evidence="1">
    <location>
        <begin position="90"/>
        <end position="109"/>
    </location>
</feature>
<protein>
    <submittedName>
        <fullName evidence="2">Uncharacterized protein</fullName>
    </submittedName>
</protein>
<evidence type="ECO:0000313" key="3">
    <source>
        <dbReference type="Proteomes" id="UP000001950"/>
    </source>
</evidence>
<keyword evidence="3" id="KW-1185">Reference proteome</keyword>
<keyword evidence="1" id="KW-0812">Transmembrane</keyword>
<keyword evidence="1" id="KW-1133">Transmembrane helix</keyword>
<feature type="transmembrane region" description="Helical" evidence="1">
    <location>
        <begin position="44"/>
        <end position="69"/>
    </location>
</feature>
<dbReference type="GeneID" id="3864453"/>
<dbReference type="OMA" id="NLPCERY"/>
<dbReference type="Proteomes" id="UP000001950">
    <property type="component" value="Chromosome 1"/>
</dbReference>
<feature type="transmembrane region" description="Helical" evidence="1">
    <location>
        <begin position="12"/>
        <end position="32"/>
    </location>
</feature>